<dbReference type="CDD" id="cd01288">
    <property type="entry name" value="FabZ"/>
    <property type="match status" value="1"/>
</dbReference>
<keyword evidence="9 11" id="KW-0456">Lyase</keyword>
<dbReference type="PANTHER" id="PTHR30272">
    <property type="entry name" value="3-HYDROXYACYL-[ACYL-CARRIER-PROTEIN] DEHYDRATASE"/>
    <property type="match status" value="1"/>
</dbReference>
<dbReference type="GO" id="GO:0016020">
    <property type="term" value="C:membrane"/>
    <property type="evidence" value="ECO:0007669"/>
    <property type="project" value="GOC"/>
</dbReference>
<dbReference type="STRING" id="1278311.GCA_000428705_00057"/>
<keyword evidence="8" id="KW-0443">Lipid metabolism</keyword>
<sequence>MNDIEKVKSIIPHREPFLFIDEIVSVESGKTCTAIKYVKEDEEFFKGHFPGNPVMPGVLILEAMAQSGAISLMSLEDYKDKLILFAGADKVKFRKSVLPGDKLTLVSEVIKLKRNFGSARTKAYVEGELVSEAIIRFIVG</sequence>
<evidence type="ECO:0000256" key="8">
    <source>
        <dbReference type="ARBA" id="ARBA00023098"/>
    </source>
</evidence>
<accession>A0A449BEW5</accession>
<dbReference type="EC" id="4.2.1.59" evidence="4"/>
<evidence type="ECO:0000313" key="11">
    <source>
        <dbReference type="EMBL" id="VEU80976.1"/>
    </source>
</evidence>
<dbReference type="NCBIfam" id="NF000582">
    <property type="entry name" value="PRK00006.1"/>
    <property type="match status" value="1"/>
</dbReference>
<protein>
    <recommendedName>
        <fullName evidence="4">3-hydroxyacyl-[acyl-carrier-protein] dehydratase</fullName>
        <ecNumber evidence="4">4.2.1.59</ecNumber>
    </recommendedName>
</protein>
<comment type="similarity">
    <text evidence="3">Belongs to the thioester dehydratase family. FabZ subfamily.</text>
</comment>
<evidence type="ECO:0000256" key="10">
    <source>
        <dbReference type="ARBA" id="ARBA00025049"/>
    </source>
</evidence>
<dbReference type="Pfam" id="PF07977">
    <property type="entry name" value="FabA"/>
    <property type="match status" value="1"/>
</dbReference>
<keyword evidence="12" id="KW-1185">Reference proteome</keyword>
<evidence type="ECO:0000256" key="5">
    <source>
        <dbReference type="ARBA" id="ARBA00022490"/>
    </source>
</evidence>
<evidence type="ECO:0000256" key="4">
    <source>
        <dbReference type="ARBA" id="ARBA00013167"/>
    </source>
</evidence>
<evidence type="ECO:0000256" key="3">
    <source>
        <dbReference type="ARBA" id="ARBA00009174"/>
    </source>
</evidence>
<dbReference type="InterPro" id="IPR029069">
    <property type="entry name" value="HotDog_dom_sf"/>
</dbReference>
<dbReference type="KEGG" id="aaxa:NCTC10138_01365"/>
<dbReference type="SUPFAM" id="SSF54637">
    <property type="entry name" value="Thioesterase/thiol ester dehydrase-isomerase"/>
    <property type="match status" value="1"/>
</dbReference>
<dbReference type="InterPro" id="IPR013114">
    <property type="entry name" value="FabA_FabZ"/>
</dbReference>
<keyword evidence="7" id="KW-0441">Lipid A biosynthesis</keyword>
<evidence type="ECO:0000256" key="2">
    <source>
        <dbReference type="ARBA" id="ARBA00004496"/>
    </source>
</evidence>
<comment type="function">
    <text evidence="10">Involved in unsaturated fatty acids biosynthesis. Catalyzes the dehydration of short chain beta-hydroxyacyl-ACPs and long chain saturated and unsaturated beta-hydroxyacyl-ACPs.</text>
</comment>
<keyword evidence="6" id="KW-0444">Lipid biosynthesis</keyword>
<evidence type="ECO:0000256" key="9">
    <source>
        <dbReference type="ARBA" id="ARBA00023239"/>
    </source>
</evidence>
<dbReference type="Gene3D" id="3.10.129.10">
    <property type="entry name" value="Hotdog Thioesterase"/>
    <property type="match status" value="1"/>
</dbReference>
<comment type="catalytic activity">
    <reaction evidence="1">
        <text>a (3R)-hydroxyacyl-[ACP] = a (2E)-enoyl-[ACP] + H2O</text>
        <dbReference type="Rhea" id="RHEA:13097"/>
        <dbReference type="Rhea" id="RHEA-COMP:9925"/>
        <dbReference type="Rhea" id="RHEA-COMP:9945"/>
        <dbReference type="ChEBI" id="CHEBI:15377"/>
        <dbReference type="ChEBI" id="CHEBI:78784"/>
        <dbReference type="ChEBI" id="CHEBI:78827"/>
        <dbReference type="EC" id="4.2.1.59"/>
    </reaction>
</comment>
<evidence type="ECO:0000256" key="7">
    <source>
        <dbReference type="ARBA" id="ARBA00022556"/>
    </source>
</evidence>
<dbReference type="FunFam" id="3.10.129.10:FF:000001">
    <property type="entry name" value="3-hydroxyacyl-[acyl-carrier-protein] dehydratase FabZ"/>
    <property type="match status" value="1"/>
</dbReference>
<gene>
    <name evidence="11" type="primary">fabZ</name>
    <name evidence="11" type="ORF">NCTC10138_01365</name>
</gene>
<keyword evidence="5" id="KW-0963">Cytoplasm</keyword>
<evidence type="ECO:0000256" key="6">
    <source>
        <dbReference type="ARBA" id="ARBA00022516"/>
    </source>
</evidence>
<dbReference type="RefSeq" id="WP_026389900.1">
    <property type="nucleotide sequence ID" value="NZ_LR215048.1"/>
</dbReference>
<dbReference type="EMBL" id="LR215048">
    <property type="protein sequence ID" value="VEU80976.1"/>
    <property type="molecule type" value="Genomic_DNA"/>
</dbReference>
<organism evidence="11 12">
    <name type="scientific">Haploplasma axanthum</name>
    <name type="common">Acholeplasma axanthum</name>
    <dbReference type="NCBI Taxonomy" id="29552"/>
    <lineage>
        <taxon>Bacteria</taxon>
        <taxon>Bacillati</taxon>
        <taxon>Mycoplasmatota</taxon>
        <taxon>Mollicutes</taxon>
        <taxon>Acholeplasmatales</taxon>
        <taxon>Acholeplasmataceae</taxon>
        <taxon>Haploplasma</taxon>
    </lineage>
</organism>
<reference evidence="11 12" key="1">
    <citation type="submission" date="2019-01" db="EMBL/GenBank/DDBJ databases">
        <authorList>
            <consortium name="Pathogen Informatics"/>
        </authorList>
    </citation>
    <scope>NUCLEOTIDE SEQUENCE [LARGE SCALE GENOMIC DNA]</scope>
    <source>
        <strain evidence="11 12">NCTC10138</strain>
    </source>
</reference>
<evidence type="ECO:0000313" key="12">
    <source>
        <dbReference type="Proteomes" id="UP000289841"/>
    </source>
</evidence>
<comment type="subcellular location">
    <subcellularLocation>
        <location evidence="2">Cytoplasm</location>
    </subcellularLocation>
</comment>
<dbReference type="OrthoDB" id="9772788at2"/>
<dbReference type="GO" id="GO:0019171">
    <property type="term" value="F:(3R)-hydroxyacyl-[acyl-carrier-protein] dehydratase activity"/>
    <property type="evidence" value="ECO:0007669"/>
    <property type="project" value="UniProtKB-EC"/>
</dbReference>
<dbReference type="Proteomes" id="UP000289841">
    <property type="component" value="Chromosome"/>
</dbReference>
<evidence type="ECO:0000256" key="1">
    <source>
        <dbReference type="ARBA" id="ARBA00001055"/>
    </source>
</evidence>
<proteinExistence type="inferred from homology"/>
<dbReference type="GO" id="GO:0009245">
    <property type="term" value="P:lipid A biosynthetic process"/>
    <property type="evidence" value="ECO:0007669"/>
    <property type="project" value="UniProtKB-KW"/>
</dbReference>
<dbReference type="GO" id="GO:0005737">
    <property type="term" value="C:cytoplasm"/>
    <property type="evidence" value="ECO:0007669"/>
    <property type="project" value="UniProtKB-SubCell"/>
</dbReference>
<dbReference type="AlphaFoldDB" id="A0A449BEW5"/>
<dbReference type="PANTHER" id="PTHR30272:SF1">
    <property type="entry name" value="3-HYDROXYACYL-[ACYL-CARRIER-PROTEIN] DEHYDRATASE"/>
    <property type="match status" value="1"/>
</dbReference>
<name>A0A449BEW5_HAPAX</name>